<organism evidence="3 4">
    <name type="scientific">Alteromonas halophila</name>
    <dbReference type="NCBI Taxonomy" id="516698"/>
    <lineage>
        <taxon>Bacteria</taxon>
        <taxon>Pseudomonadati</taxon>
        <taxon>Pseudomonadota</taxon>
        <taxon>Gammaproteobacteria</taxon>
        <taxon>Alteromonadales</taxon>
        <taxon>Alteromonadaceae</taxon>
        <taxon>Alteromonas/Salinimonas group</taxon>
        <taxon>Alteromonas</taxon>
    </lineage>
</organism>
<dbReference type="EMBL" id="BMXP01000002">
    <property type="protein sequence ID" value="GGW79544.1"/>
    <property type="molecule type" value="Genomic_DNA"/>
</dbReference>
<sequence length="81" mass="9257">MLTLSQLQTLLGWCLVIHLVMLTVTAVLVVAVRPLLLRIHASLTGLTETQILPMYFRFIAYYKMLVVVFFLVPYIGLLMMT</sequence>
<evidence type="ECO:0000256" key="1">
    <source>
        <dbReference type="SAM" id="Phobius"/>
    </source>
</evidence>
<comment type="caution">
    <text evidence="3">The sequence shown here is derived from an EMBL/GenBank/DDBJ whole genome shotgun (WGS) entry which is preliminary data.</text>
</comment>
<dbReference type="Pfam" id="PF21742">
    <property type="entry name" value="DUF6868"/>
    <property type="match status" value="1"/>
</dbReference>
<keyword evidence="1" id="KW-0472">Membrane</keyword>
<protein>
    <recommendedName>
        <fullName evidence="2">DUF6868 domain-containing protein</fullName>
    </recommendedName>
</protein>
<name>A0A918JJX0_9ALTE</name>
<evidence type="ECO:0000259" key="2">
    <source>
        <dbReference type="Pfam" id="PF21742"/>
    </source>
</evidence>
<feature type="transmembrane region" description="Helical" evidence="1">
    <location>
        <begin position="15"/>
        <end position="37"/>
    </location>
</feature>
<feature type="domain" description="DUF6868" evidence="2">
    <location>
        <begin position="3"/>
        <end position="80"/>
    </location>
</feature>
<gene>
    <name evidence="3" type="ORF">GCM10007391_10420</name>
</gene>
<reference evidence="3" key="1">
    <citation type="journal article" date="2014" name="Int. J. Syst. Evol. Microbiol.">
        <title>Complete genome sequence of Corynebacterium casei LMG S-19264T (=DSM 44701T), isolated from a smear-ripened cheese.</title>
        <authorList>
            <consortium name="US DOE Joint Genome Institute (JGI-PGF)"/>
            <person name="Walter F."/>
            <person name="Albersmeier A."/>
            <person name="Kalinowski J."/>
            <person name="Ruckert C."/>
        </authorList>
    </citation>
    <scope>NUCLEOTIDE SEQUENCE</scope>
    <source>
        <strain evidence="3">KCTC 22164</strain>
    </source>
</reference>
<keyword evidence="1" id="KW-1133">Transmembrane helix</keyword>
<evidence type="ECO:0000313" key="3">
    <source>
        <dbReference type="EMBL" id="GGW79544.1"/>
    </source>
</evidence>
<dbReference type="RefSeq" id="WP_189404097.1">
    <property type="nucleotide sequence ID" value="NZ_BMXP01000002.1"/>
</dbReference>
<dbReference type="AlphaFoldDB" id="A0A918JJX0"/>
<dbReference type="Proteomes" id="UP000631300">
    <property type="component" value="Unassembled WGS sequence"/>
</dbReference>
<feature type="transmembrane region" description="Helical" evidence="1">
    <location>
        <begin position="58"/>
        <end position="80"/>
    </location>
</feature>
<keyword evidence="1" id="KW-0812">Transmembrane</keyword>
<evidence type="ECO:0000313" key="4">
    <source>
        <dbReference type="Proteomes" id="UP000631300"/>
    </source>
</evidence>
<accession>A0A918JJX0</accession>
<proteinExistence type="predicted"/>
<reference evidence="3" key="2">
    <citation type="submission" date="2020-09" db="EMBL/GenBank/DDBJ databases">
        <authorList>
            <person name="Sun Q."/>
            <person name="Kim S."/>
        </authorList>
    </citation>
    <scope>NUCLEOTIDE SEQUENCE</scope>
    <source>
        <strain evidence="3">KCTC 22164</strain>
    </source>
</reference>
<keyword evidence="4" id="KW-1185">Reference proteome</keyword>
<dbReference type="InterPro" id="IPR049220">
    <property type="entry name" value="DUF6868"/>
</dbReference>